<feature type="domain" description="Pectinesterase inhibitor" evidence="5">
    <location>
        <begin position="22"/>
        <end position="172"/>
    </location>
</feature>
<organism evidence="6 7">
    <name type="scientific">Zea mays</name>
    <name type="common">Maize</name>
    <dbReference type="NCBI Taxonomy" id="4577"/>
    <lineage>
        <taxon>Eukaryota</taxon>
        <taxon>Viridiplantae</taxon>
        <taxon>Streptophyta</taxon>
        <taxon>Embryophyta</taxon>
        <taxon>Tracheophyta</taxon>
        <taxon>Spermatophyta</taxon>
        <taxon>Magnoliopsida</taxon>
        <taxon>Liliopsida</taxon>
        <taxon>Poales</taxon>
        <taxon>Poaceae</taxon>
        <taxon>PACMAD clade</taxon>
        <taxon>Panicoideae</taxon>
        <taxon>Andropogonodae</taxon>
        <taxon>Andropogoneae</taxon>
        <taxon>Tripsacinae</taxon>
        <taxon>Zea</taxon>
    </lineage>
</organism>
<evidence type="ECO:0000256" key="3">
    <source>
        <dbReference type="ARBA" id="ARBA00038471"/>
    </source>
</evidence>
<dbReference type="NCBIfam" id="TIGR01614">
    <property type="entry name" value="PME_inhib"/>
    <property type="match status" value="1"/>
</dbReference>
<feature type="chain" id="PRO_5017940867" evidence="4">
    <location>
        <begin position="22"/>
        <end position="177"/>
    </location>
</feature>
<evidence type="ECO:0000259" key="5">
    <source>
        <dbReference type="SMART" id="SM00856"/>
    </source>
</evidence>
<evidence type="ECO:0000313" key="7">
    <source>
        <dbReference type="Proteomes" id="UP000251960"/>
    </source>
</evidence>
<dbReference type="EMBL" id="NCVQ01000007">
    <property type="protein sequence ID" value="PWZ19462.1"/>
    <property type="molecule type" value="Genomic_DNA"/>
</dbReference>
<dbReference type="Proteomes" id="UP000251960">
    <property type="component" value="Chromosome 6"/>
</dbReference>
<dbReference type="Pfam" id="PF04043">
    <property type="entry name" value="PMEI"/>
    <property type="match status" value="1"/>
</dbReference>
<name>A0A3L6EEL2_MAIZE</name>
<keyword evidence="2" id="KW-1015">Disulfide bond</keyword>
<dbReference type="GO" id="GO:0005576">
    <property type="term" value="C:extracellular region"/>
    <property type="evidence" value="ECO:0007669"/>
    <property type="project" value="UniProtKB-ARBA"/>
</dbReference>
<keyword evidence="1 4" id="KW-0732">Signal</keyword>
<dbReference type="PANTHER" id="PTHR35357">
    <property type="entry name" value="OS02G0537100 PROTEIN"/>
    <property type="match status" value="1"/>
</dbReference>
<dbReference type="PANTHER" id="PTHR35357:SF25">
    <property type="entry name" value="OS02G0103300 PROTEIN"/>
    <property type="match status" value="1"/>
</dbReference>
<evidence type="ECO:0000256" key="1">
    <source>
        <dbReference type="ARBA" id="ARBA00022729"/>
    </source>
</evidence>
<reference evidence="6 7" key="1">
    <citation type="journal article" date="2018" name="Nat. Genet.">
        <title>Extensive intraspecific gene order and gene structural variations between Mo17 and other maize genomes.</title>
        <authorList>
            <person name="Sun S."/>
            <person name="Zhou Y."/>
            <person name="Chen J."/>
            <person name="Shi J."/>
            <person name="Zhao H."/>
            <person name="Zhao H."/>
            <person name="Song W."/>
            <person name="Zhang M."/>
            <person name="Cui Y."/>
            <person name="Dong X."/>
            <person name="Liu H."/>
            <person name="Ma X."/>
            <person name="Jiao Y."/>
            <person name="Wang B."/>
            <person name="Wei X."/>
            <person name="Stein J.C."/>
            <person name="Glaubitz J.C."/>
            <person name="Lu F."/>
            <person name="Yu G."/>
            <person name="Liang C."/>
            <person name="Fengler K."/>
            <person name="Li B."/>
            <person name="Rafalski A."/>
            <person name="Schnable P.S."/>
            <person name="Ware D.H."/>
            <person name="Buckler E.S."/>
            <person name="Lai J."/>
        </authorList>
    </citation>
    <scope>NUCLEOTIDE SEQUENCE [LARGE SCALE GENOMIC DNA]</scope>
    <source>
        <strain evidence="7">cv. Missouri 17</strain>
        <tissue evidence="6">Seedling</tissue>
    </source>
</reference>
<proteinExistence type="inferred from homology"/>
<dbReference type="AlphaFoldDB" id="A0A3L6EEL2"/>
<feature type="signal peptide" evidence="4">
    <location>
        <begin position="1"/>
        <end position="21"/>
    </location>
</feature>
<comment type="similarity">
    <text evidence="3">Belongs to the PMEI family.</text>
</comment>
<protein>
    <submittedName>
        <fullName evidence="6">Putative invertase inhibitor</fullName>
    </submittedName>
</protein>
<dbReference type="InterPro" id="IPR006501">
    <property type="entry name" value="Pectinesterase_inhib_dom"/>
</dbReference>
<sequence length="177" mass="18324">MLCAAALLLLVLGTAVAPCGAQAVVTIEEACRMAASGSGGVAYDHCVASLASDARSHDAADLHRLAALAAQIAVEHAAATEAKIEGLGEVEESPHARARLRHCLDLYSAAADVLRDALDNLHARVYGKASQQLSAALGAAESCEDVWKGEERVPVATHDREYGRMALVALGLTSDIA</sequence>
<comment type="caution">
    <text evidence="6">The sequence shown here is derived from an EMBL/GenBank/DDBJ whole genome shotgun (WGS) entry which is preliminary data.</text>
</comment>
<dbReference type="GO" id="GO:0004857">
    <property type="term" value="F:enzyme inhibitor activity"/>
    <property type="evidence" value="ECO:0007669"/>
    <property type="project" value="InterPro"/>
</dbReference>
<evidence type="ECO:0000313" key="6">
    <source>
        <dbReference type="EMBL" id="PWZ19462.1"/>
    </source>
</evidence>
<gene>
    <name evidence="6" type="primary">PLA1_1</name>
    <name evidence="6" type="ORF">Zm00014a_000152</name>
</gene>
<accession>A0A3L6EEL2</accession>
<evidence type="ECO:0000256" key="2">
    <source>
        <dbReference type="ARBA" id="ARBA00023157"/>
    </source>
</evidence>
<dbReference type="SUPFAM" id="SSF101148">
    <property type="entry name" value="Plant invertase/pectin methylesterase inhibitor"/>
    <property type="match status" value="1"/>
</dbReference>
<dbReference type="InterPro" id="IPR035513">
    <property type="entry name" value="Invertase/methylesterase_inhib"/>
</dbReference>
<dbReference type="SMART" id="SM00856">
    <property type="entry name" value="PMEI"/>
    <property type="match status" value="1"/>
</dbReference>
<dbReference type="CDD" id="cd15795">
    <property type="entry name" value="PMEI-Pla_a_1_like"/>
    <property type="match status" value="1"/>
</dbReference>
<dbReference type="Gene3D" id="1.20.140.40">
    <property type="entry name" value="Invertase/pectin methylesterase inhibitor family protein"/>
    <property type="match status" value="1"/>
</dbReference>
<dbReference type="ExpressionAtlas" id="A0A3L6EEL2">
    <property type="expression patterns" value="baseline"/>
</dbReference>
<dbReference type="FunFam" id="1.20.140.40:FF:000002">
    <property type="entry name" value="Putative invertase inhibitor"/>
    <property type="match status" value="1"/>
</dbReference>
<dbReference type="InterPro" id="IPR034088">
    <property type="entry name" value="Pla_a_1-like"/>
</dbReference>
<evidence type="ECO:0000256" key="4">
    <source>
        <dbReference type="SAM" id="SignalP"/>
    </source>
</evidence>